<proteinExistence type="predicted"/>
<organism evidence="1 2">
    <name type="scientific">Vibrio fortis</name>
    <dbReference type="NCBI Taxonomy" id="212667"/>
    <lineage>
        <taxon>Bacteria</taxon>
        <taxon>Pseudomonadati</taxon>
        <taxon>Pseudomonadota</taxon>
        <taxon>Gammaproteobacteria</taxon>
        <taxon>Vibrionales</taxon>
        <taxon>Vibrionaceae</taxon>
        <taxon>Vibrio</taxon>
    </lineage>
</organism>
<dbReference type="AlphaFoldDB" id="A0A066UZG3"/>
<dbReference type="Proteomes" id="UP000027219">
    <property type="component" value="Unassembled WGS sequence"/>
</dbReference>
<evidence type="ECO:0000313" key="1">
    <source>
        <dbReference type="EMBL" id="KDN29653.1"/>
    </source>
</evidence>
<accession>A0A066UZG3</accession>
<reference evidence="1 2" key="1">
    <citation type="submission" date="2014-02" db="EMBL/GenBank/DDBJ databases">
        <title>Vibrio fortis Dalian14 Genome Sequencing.</title>
        <authorList>
            <person name="Wang Y."/>
            <person name="Song L."/>
            <person name="Liu G."/>
            <person name="Ding J."/>
        </authorList>
    </citation>
    <scope>NUCLEOTIDE SEQUENCE [LARGE SCALE GENOMIC DNA]</scope>
    <source>
        <strain evidence="1 2">Dalian14</strain>
    </source>
</reference>
<dbReference type="OrthoDB" id="6378816at2"/>
<gene>
    <name evidence="1" type="ORF">VFDL14_23140</name>
</gene>
<evidence type="ECO:0000313" key="2">
    <source>
        <dbReference type="Proteomes" id="UP000027219"/>
    </source>
</evidence>
<name>A0A066UZG3_9VIBR</name>
<protein>
    <submittedName>
        <fullName evidence="1">Uncharacterized protein</fullName>
    </submittedName>
</protein>
<dbReference type="RefSeq" id="WP_032549882.1">
    <property type="nucleotide sequence ID" value="NZ_JFFR01000004.1"/>
</dbReference>
<dbReference type="EMBL" id="JFFR01000004">
    <property type="protein sequence ID" value="KDN29653.1"/>
    <property type="molecule type" value="Genomic_DNA"/>
</dbReference>
<keyword evidence="2" id="KW-1185">Reference proteome</keyword>
<comment type="caution">
    <text evidence="1">The sequence shown here is derived from an EMBL/GenBank/DDBJ whole genome shotgun (WGS) entry which is preliminary data.</text>
</comment>
<sequence>MLKNWTVITESAKCVLARERYLNDVKHKNHRNTEAILNIYGSEDTSLNMIRNRDKYALHQASKRKGGRPPKAAIELVFALPKGIRPNRHEWRKILNIIMRNLASSLDVTGKDLAQITRAVVHQQDQSQEIRGSGDHLHLLLGKFTNDLVYLRDLQRKSTTRLVKQAFNTAILEVMKIDHRSYSSKKSYLGQAKRRAPQWQVKAARRNQEIDDKANETTQRLMKLMSQATKWLEAFKSEDSRQMNRQYNRMKKELNLVDTLDASVEDKELSIMLKTLLEQVDNKRSGDGESELKKSLRRLF</sequence>
<dbReference type="STRING" id="212667.VFDL14_23140"/>